<feature type="region of interest" description="Disordered" evidence="2">
    <location>
        <begin position="233"/>
        <end position="260"/>
    </location>
</feature>
<feature type="compositionally biased region" description="Basic and acidic residues" evidence="2">
    <location>
        <begin position="88"/>
        <end position="141"/>
    </location>
</feature>
<evidence type="ECO:0000259" key="3">
    <source>
        <dbReference type="PROSITE" id="PS50102"/>
    </source>
</evidence>
<organism evidence="4 5">
    <name type="scientific">Paramecium pentaurelia</name>
    <dbReference type="NCBI Taxonomy" id="43138"/>
    <lineage>
        <taxon>Eukaryota</taxon>
        <taxon>Sar</taxon>
        <taxon>Alveolata</taxon>
        <taxon>Ciliophora</taxon>
        <taxon>Intramacronucleata</taxon>
        <taxon>Oligohymenophorea</taxon>
        <taxon>Peniculida</taxon>
        <taxon>Parameciidae</taxon>
        <taxon>Paramecium</taxon>
    </lineage>
</organism>
<sequence length="260" mass="31208">MSELEYVNLEKQSKGNKNRNNNQFNRRGRRGNRNQSNRSTRPVWKQRQIQQRQQQQQGQQRSNRFRRIPTGQARRQRINRIQNRPRQQQRERGRDRVRETDRDGDRDRDRARQRDRDRNREEQRYDNRDGDRERDRERDFNSKGPRPNVIVRGLDPHQTETGLREFCSQYGPMEMCKLERDNFGNVKPEGIGLIRFFKQENAELFVSKVDGEVVNVNGDDKSLRRLSAKLVGQNNKNNNDRQTSGILKISRGPIQKSWRR</sequence>
<proteinExistence type="predicted"/>
<accession>A0A8S1SYZ7</accession>
<name>A0A8S1SYZ7_9CILI</name>
<keyword evidence="1" id="KW-0694">RNA-binding</keyword>
<dbReference type="Proteomes" id="UP000689195">
    <property type="component" value="Unassembled WGS sequence"/>
</dbReference>
<dbReference type="AlphaFoldDB" id="A0A8S1SYZ7"/>
<dbReference type="PROSITE" id="PS50102">
    <property type="entry name" value="RRM"/>
    <property type="match status" value="1"/>
</dbReference>
<feature type="compositionally biased region" description="Low complexity" evidence="2">
    <location>
        <begin position="46"/>
        <end position="62"/>
    </location>
</feature>
<evidence type="ECO:0000313" key="4">
    <source>
        <dbReference type="EMBL" id="CAD8145430.1"/>
    </source>
</evidence>
<dbReference type="InterPro" id="IPR000504">
    <property type="entry name" value="RRM_dom"/>
</dbReference>
<evidence type="ECO:0000313" key="5">
    <source>
        <dbReference type="Proteomes" id="UP000689195"/>
    </source>
</evidence>
<evidence type="ECO:0000256" key="1">
    <source>
        <dbReference type="PROSITE-ProRule" id="PRU00176"/>
    </source>
</evidence>
<protein>
    <recommendedName>
        <fullName evidence="3">RRM domain-containing protein</fullName>
    </recommendedName>
</protein>
<dbReference type="Pfam" id="PF00076">
    <property type="entry name" value="RRM_1"/>
    <property type="match status" value="1"/>
</dbReference>
<dbReference type="CDD" id="cd00590">
    <property type="entry name" value="RRM_SF"/>
    <property type="match status" value="1"/>
</dbReference>
<dbReference type="SMART" id="SM00360">
    <property type="entry name" value="RRM"/>
    <property type="match status" value="1"/>
</dbReference>
<dbReference type="OrthoDB" id="2020831at2759"/>
<dbReference type="GO" id="GO:0003723">
    <property type="term" value="F:RNA binding"/>
    <property type="evidence" value="ECO:0007669"/>
    <property type="project" value="UniProtKB-UniRule"/>
</dbReference>
<feature type="domain" description="RRM" evidence="3">
    <location>
        <begin position="147"/>
        <end position="230"/>
    </location>
</feature>
<reference evidence="4" key="1">
    <citation type="submission" date="2021-01" db="EMBL/GenBank/DDBJ databases">
        <authorList>
            <consortium name="Genoscope - CEA"/>
            <person name="William W."/>
        </authorList>
    </citation>
    <scope>NUCLEOTIDE SEQUENCE</scope>
</reference>
<feature type="region of interest" description="Disordered" evidence="2">
    <location>
        <begin position="1"/>
        <end position="153"/>
    </location>
</feature>
<dbReference type="EMBL" id="CAJJDO010000014">
    <property type="protein sequence ID" value="CAD8145430.1"/>
    <property type="molecule type" value="Genomic_DNA"/>
</dbReference>
<feature type="compositionally biased region" description="Polar residues" evidence="2">
    <location>
        <begin position="233"/>
        <end position="245"/>
    </location>
</feature>
<comment type="caution">
    <text evidence="4">The sequence shown here is derived from an EMBL/GenBank/DDBJ whole genome shotgun (WGS) entry which is preliminary data.</text>
</comment>
<evidence type="ECO:0000256" key="2">
    <source>
        <dbReference type="SAM" id="MobiDB-lite"/>
    </source>
</evidence>
<gene>
    <name evidence="4" type="ORF">PPENT_87.1.T0140239</name>
</gene>
<keyword evidence="5" id="KW-1185">Reference proteome</keyword>